<evidence type="ECO:0000256" key="1">
    <source>
        <dbReference type="SAM" id="SignalP"/>
    </source>
</evidence>
<dbReference type="AlphaFoldDB" id="A0A9W9ZNZ3"/>
<accession>A0A9W9ZNZ3</accession>
<dbReference type="OrthoDB" id="5979845at2759"/>
<feature type="signal peptide" evidence="1">
    <location>
        <begin position="1"/>
        <end position="22"/>
    </location>
</feature>
<dbReference type="EMBL" id="MU825884">
    <property type="protein sequence ID" value="KAJ7384820.1"/>
    <property type="molecule type" value="Genomic_DNA"/>
</dbReference>
<evidence type="ECO:0000313" key="3">
    <source>
        <dbReference type="Proteomes" id="UP001163046"/>
    </source>
</evidence>
<name>A0A9W9ZNZ3_9CNID</name>
<feature type="chain" id="PRO_5040998125" evidence="1">
    <location>
        <begin position="23"/>
        <end position="217"/>
    </location>
</feature>
<keyword evidence="1" id="KW-0732">Signal</keyword>
<comment type="caution">
    <text evidence="2">The sequence shown here is derived from an EMBL/GenBank/DDBJ whole genome shotgun (WGS) entry which is preliminary data.</text>
</comment>
<sequence length="217" mass="24531">MGILGLCRMKKWVVFFVALHDAVDILLSKYQLTVEKSKVITNCLKHVSVDKHLREKWCLLVNPYGFPKPVEVFVLEKICTMFVKSKQQIVREKFDLKPQKGSVALREELKGKIGKGKIGKGNSARGKQTASSTSSVVPEVVLKLRNNLESPEHVTSYMREIFQQRDKRDILLSLSGKELTKLLLASGKPGLDGKKKSRQVDVLLDQEYIIKCPGLIR</sequence>
<evidence type="ECO:0000313" key="2">
    <source>
        <dbReference type="EMBL" id="KAJ7384820.1"/>
    </source>
</evidence>
<gene>
    <name evidence="2" type="ORF">OS493_019497</name>
</gene>
<dbReference type="Proteomes" id="UP001163046">
    <property type="component" value="Unassembled WGS sequence"/>
</dbReference>
<organism evidence="2 3">
    <name type="scientific">Desmophyllum pertusum</name>
    <dbReference type="NCBI Taxonomy" id="174260"/>
    <lineage>
        <taxon>Eukaryota</taxon>
        <taxon>Metazoa</taxon>
        <taxon>Cnidaria</taxon>
        <taxon>Anthozoa</taxon>
        <taxon>Hexacorallia</taxon>
        <taxon>Scleractinia</taxon>
        <taxon>Caryophylliina</taxon>
        <taxon>Caryophylliidae</taxon>
        <taxon>Desmophyllum</taxon>
    </lineage>
</organism>
<keyword evidence="3" id="KW-1185">Reference proteome</keyword>
<protein>
    <submittedName>
        <fullName evidence="2">Uncharacterized protein</fullName>
    </submittedName>
</protein>
<reference evidence="2" key="1">
    <citation type="submission" date="2023-01" db="EMBL/GenBank/DDBJ databases">
        <title>Genome assembly of the deep-sea coral Lophelia pertusa.</title>
        <authorList>
            <person name="Herrera S."/>
            <person name="Cordes E."/>
        </authorList>
    </citation>
    <scope>NUCLEOTIDE SEQUENCE</scope>
    <source>
        <strain evidence="2">USNM1676648</strain>
        <tissue evidence="2">Polyp</tissue>
    </source>
</reference>
<proteinExistence type="predicted"/>